<evidence type="ECO:0000259" key="2">
    <source>
        <dbReference type="Pfam" id="PF05193"/>
    </source>
</evidence>
<feature type="signal peptide" evidence="1">
    <location>
        <begin position="1"/>
        <end position="22"/>
    </location>
</feature>
<reference evidence="3" key="1">
    <citation type="submission" date="2009-10" db="EMBL/GenBank/DDBJ databases">
        <title>Complete sequence of Fibrobacter succinogenes subsp. succinogenes S85.</title>
        <authorList>
            <consortium name="US DOE Joint Genome Institute"/>
            <person name="Lucas S."/>
            <person name="Copeland A."/>
            <person name="Lapidus A."/>
            <person name="Glavina del Rio T."/>
            <person name="Tice H."/>
            <person name="Bruce D."/>
            <person name="Goodwin L."/>
            <person name="Pitluck S."/>
            <person name="Chertkov O."/>
            <person name="Detter J.C."/>
            <person name="Han C."/>
            <person name="Tapia R."/>
            <person name="Larimer F."/>
            <person name="Land M."/>
            <person name="Hauser L."/>
            <person name="Kyrpides N."/>
            <person name="Mikhailova N."/>
            <person name="Weimer P.J."/>
            <person name="Stevenson D.M."/>
            <person name="Boyum J."/>
            <person name="Brumm P.I."/>
            <person name="Mead D."/>
        </authorList>
    </citation>
    <scope>NUCLEOTIDE SEQUENCE [LARGE SCALE GENOMIC DNA]</scope>
    <source>
        <strain evidence="3">S85</strain>
    </source>
</reference>
<feature type="domain" description="Peptidase M16 C-terminal" evidence="2">
    <location>
        <begin position="239"/>
        <end position="419"/>
    </location>
</feature>
<keyword evidence="1" id="KW-0732">Signal</keyword>
<dbReference type="EMBL" id="CP001792">
    <property type="protein sequence ID" value="ACX74612.1"/>
    <property type="molecule type" value="Genomic_DNA"/>
</dbReference>
<dbReference type="RefSeq" id="WP_015731888.1">
    <property type="nucleotide sequence ID" value="NC_013410.1"/>
</dbReference>
<sequence>MKTNYKIYIALGVSLVAMTSCSMMPKKSPHVKHVPDMYASAVDSSSSAMGVSSQLPEHYSKIEFPEYKYVAPYPKDFRVEIADGITGYIVSDSTLPLVDFSVYFEESHLPQVLKDEAAFEMVGSMIRRGAGGGISPHVLEDSLEFVSASISTSVGTYLSAFDINCLSANFPSMLELAKKVLTDPAFDKNQLEIMKANYVTAYERRYETPAKVLSALKAKVNYAPNPRLWDANAAEYKAVTAADVKRLAKGVFSSKRIVFALAGDVNKDSAVVALKKFFADWKVESPKAESPKPAPLAFARKPGVYVVDKDITQANITMNQPFVKRPHPDYYPTAVASFILGGGSFSSRLMNRVRSDEGLAYSVYSTVGNDYRDTAMTTIALQTKVETVDFAMKLIFEEVEKLAKNGPTDEELVQAKKSLVESLPSLFDSPAATASIFARGELLGKSDDHYLEYVKEINAVTAEQVKTMIAKYFSREKMTISIVGPVAMFDSLKPFTVIPLDSLEFR</sequence>
<accession>A0ABN3YW77</accession>
<dbReference type="Proteomes" id="UP000001497">
    <property type="component" value="Chromosome"/>
</dbReference>
<dbReference type="InterPro" id="IPR007863">
    <property type="entry name" value="Peptidase_M16_C"/>
</dbReference>
<dbReference type="Pfam" id="PF05193">
    <property type="entry name" value="Peptidase_M16_C"/>
    <property type="match status" value="1"/>
</dbReference>
<dbReference type="InterPro" id="IPR050361">
    <property type="entry name" value="MPP/UQCRC_Complex"/>
</dbReference>
<name>A0ABN3YW77_FIBSS</name>
<dbReference type="PROSITE" id="PS51257">
    <property type="entry name" value="PROKAR_LIPOPROTEIN"/>
    <property type="match status" value="1"/>
</dbReference>
<evidence type="ECO:0000256" key="1">
    <source>
        <dbReference type="SAM" id="SignalP"/>
    </source>
</evidence>
<organism evidence="3 4">
    <name type="scientific">Fibrobacter succinogenes (strain ATCC 19169 / S85)</name>
    <dbReference type="NCBI Taxonomy" id="59374"/>
    <lineage>
        <taxon>Bacteria</taxon>
        <taxon>Pseudomonadati</taxon>
        <taxon>Fibrobacterota</taxon>
        <taxon>Fibrobacteria</taxon>
        <taxon>Fibrobacterales</taxon>
        <taxon>Fibrobacteraceae</taxon>
        <taxon>Fibrobacter</taxon>
    </lineage>
</organism>
<protein>
    <submittedName>
        <fullName evidence="3">Peptidase M16 domain protein</fullName>
    </submittedName>
</protein>
<dbReference type="PANTHER" id="PTHR11851">
    <property type="entry name" value="METALLOPROTEASE"/>
    <property type="match status" value="1"/>
</dbReference>
<keyword evidence="4" id="KW-1185">Reference proteome</keyword>
<gene>
    <name evidence="3" type="ordered locus">Fisuc_1007</name>
</gene>
<dbReference type="SUPFAM" id="SSF63411">
    <property type="entry name" value="LuxS/MPP-like metallohydrolase"/>
    <property type="match status" value="2"/>
</dbReference>
<proteinExistence type="predicted"/>
<feature type="chain" id="PRO_5046022300" evidence="1">
    <location>
        <begin position="23"/>
        <end position="506"/>
    </location>
</feature>
<dbReference type="PANTHER" id="PTHR11851:SF225">
    <property type="entry name" value="NON-PEPTIDASE HOMOLOG YMXG"/>
    <property type="match status" value="1"/>
</dbReference>
<dbReference type="InterPro" id="IPR011249">
    <property type="entry name" value="Metalloenz_LuxS/M16"/>
</dbReference>
<evidence type="ECO:0000313" key="4">
    <source>
        <dbReference type="Proteomes" id="UP000001497"/>
    </source>
</evidence>
<dbReference type="Gene3D" id="3.30.830.10">
    <property type="entry name" value="Metalloenzyme, LuxS/M16 peptidase-like"/>
    <property type="match status" value="2"/>
</dbReference>
<evidence type="ECO:0000313" key="3">
    <source>
        <dbReference type="EMBL" id="ACX74612.1"/>
    </source>
</evidence>